<sequence>MAATCAIWLGRFEEAVELLDMARSVFWQQASSVRSSLQDLKAERPELAMELETVSKKLDTSSFSGLSTSNNEPQLYERRLGDHRGLVLKRESLIKEIRSLPGFEFFLKPTPFNRLRDAAATGRVVIINISKLGTDVLVFDRTNSIRHVPLSRVDVAKSFKHNGDIGLKRTRAGDTLDQEPSLTLPEALDSIDLDTLKPAKETDLTPSDDPAQRQGRADITEDHQTSRTLPRIWNASSSQS</sequence>
<dbReference type="AlphaFoldDB" id="A0A167XPC8"/>
<dbReference type="STRING" id="436010.A0A167XPC8"/>
<name>A0A167XPC8_9AGAM</name>
<organism evidence="2 3">
    <name type="scientific">Athelia psychrophila</name>
    <dbReference type="NCBI Taxonomy" id="1759441"/>
    <lineage>
        <taxon>Eukaryota</taxon>
        <taxon>Fungi</taxon>
        <taxon>Dikarya</taxon>
        <taxon>Basidiomycota</taxon>
        <taxon>Agaricomycotina</taxon>
        <taxon>Agaricomycetes</taxon>
        <taxon>Agaricomycetidae</taxon>
        <taxon>Atheliales</taxon>
        <taxon>Atheliaceae</taxon>
        <taxon>Athelia</taxon>
    </lineage>
</organism>
<gene>
    <name evidence="2" type="ORF">FIBSPDRAFT_965643</name>
</gene>
<keyword evidence="3" id="KW-1185">Reference proteome</keyword>
<dbReference type="OrthoDB" id="9991317at2759"/>
<feature type="compositionally biased region" description="Basic and acidic residues" evidence="1">
    <location>
        <begin position="215"/>
        <end position="225"/>
    </location>
</feature>
<dbReference type="Proteomes" id="UP000076532">
    <property type="component" value="Unassembled WGS sequence"/>
</dbReference>
<evidence type="ECO:0000256" key="1">
    <source>
        <dbReference type="SAM" id="MobiDB-lite"/>
    </source>
</evidence>
<accession>A0A167XPC8</accession>
<feature type="region of interest" description="Disordered" evidence="1">
    <location>
        <begin position="195"/>
        <end position="240"/>
    </location>
</feature>
<protein>
    <submittedName>
        <fullName evidence="2">Uncharacterized protein</fullName>
    </submittedName>
</protein>
<proteinExistence type="predicted"/>
<evidence type="ECO:0000313" key="2">
    <source>
        <dbReference type="EMBL" id="KZP07428.1"/>
    </source>
</evidence>
<evidence type="ECO:0000313" key="3">
    <source>
        <dbReference type="Proteomes" id="UP000076532"/>
    </source>
</evidence>
<dbReference type="EMBL" id="KV417751">
    <property type="protein sequence ID" value="KZP07428.1"/>
    <property type="molecule type" value="Genomic_DNA"/>
</dbReference>
<reference evidence="2 3" key="1">
    <citation type="journal article" date="2016" name="Mol. Biol. Evol.">
        <title>Comparative Genomics of Early-Diverging Mushroom-Forming Fungi Provides Insights into the Origins of Lignocellulose Decay Capabilities.</title>
        <authorList>
            <person name="Nagy L.G."/>
            <person name="Riley R."/>
            <person name="Tritt A."/>
            <person name="Adam C."/>
            <person name="Daum C."/>
            <person name="Floudas D."/>
            <person name="Sun H."/>
            <person name="Yadav J.S."/>
            <person name="Pangilinan J."/>
            <person name="Larsson K.H."/>
            <person name="Matsuura K."/>
            <person name="Barry K."/>
            <person name="Labutti K."/>
            <person name="Kuo R."/>
            <person name="Ohm R.A."/>
            <person name="Bhattacharya S.S."/>
            <person name="Shirouzu T."/>
            <person name="Yoshinaga Y."/>
            <person name="Martin F.M."/>
            <person name="Grigoriev I.V."/>
            <person name="Hibbett D.S."/>
        </authorList>
    </citation>
    <scope>NUCLEOTIDE SEQUENCE [LARGE SCALE GENOMIC DNA]</scope>
    <source>
        <strain evidence="2 3">CBS 109695</strain>
    </source>
</reference>